<evidence type="ECO:0000313" key="13">
    <source>
        <dbReference type="EMBL" id="SEM75662.1"/>
    </source>
</evidence>
<dbReference type="Gene3D" id="2.170.130.10">
    <property type="entry name" value="TonB-dependent receptor, plug domain"/>
    <property type="match status" value="1"/>
</dbReference>
<dbReference type="InterPro" id="IPR012910">
    <property type="entry name" value="Plug_dom"/>
</dbReference>
<dbReference type="EMBL" id="FOBB01000006">
    <property type="protein sequence ID" value="SEM75662.1"/>
    <property type="molecule type" value="Genomic_DNA"/>
</dbReference>
<sequence length="1132" mass="124041">MQFTGVILLAVTLQVSATGYAQKVSIHQRNSDLKTVLNTIRKQTGYYFIYSKAVIQKAKPVSIDVTDRNLEEVLREILQQQELRYEIRDKVIIITSAAKADNPANAPPPVNVSGRITDSKGQALIGASVRVKGGAKGAITDSNGSFSITGIDNNAVLIISYAGYVTQEIAVAGQLQLSIVLKDDVKGLTDVVVVGYGTQSKRAVTGAVTSVGYEKFKDRSFSNVTQALSGQLPGVNISQAQGAPGSSPIVRIRGTSSITAGTNPLYVVDGLPVENFNLNLINPQDIASVEVLKDASSAAIYGSRGANGVIIITTKQGKPGDTRVNASYEFGIQQVARQVDMMNAQQFVQYYIDAHNNAWVAAGGKPSDDNSVRGPAYRIPVDFTDNPQQFGQGTNWQDVMFRTAPSHNAQVSVSGGSDKTQFLLSTAFLDQQAVLDRNYYKRLAIRANLKHTISEKFTVGANLAVTGIADRTDGILGKADVVSLSLTNDPIFPVYNENGNLGFRDPKSALYRFTQYSDLQLWHPYALTREVDRQNKTYNTLATGYVEYNITAGLKFRSSINANLTNSRYNSYQNALQKYGYSAAGPAVAESNSTNVFNWLTENTFTYDKQFGDHGLTVLAGYTTQHQRDEYAQVLASNFPNDLVHTLNAGTVTGGTSLASEWSLISYLARVNYNYKNRYFLTATIRRDGSSRFGQDNKYGYFPSASAGWLLSDESFIKDNMKWISNLKLRVSYGIAGNNQIPNYGPVALLASSNYTFGGNVSNGLNVVNIPNEGLKWEKTTQYNAGLDMGLFNNRLNIAFDAYYSVTNDLLLNVPVPDITGFTNQLTNIGRLRNQGLELNISTKNITGAFSWTTDLNFSINRNKVLQLGPNNAPINYSDFSVNVRTEVGQPISNYYGYIFDGVYQNQAQINTSPHDATTTPGDPIVRDVNGDGKITADDRTTIGNYQPKFIGGITNTLSFKGLEFSFLLQGSYGGKIANQLVRYSGLWNGGRNAYADAYNYWRSESNPGDGKHFKPTVEPKGLQNQFSTYWVEDGSYLRVKNIRLSYTLPQSLFRNVPALKAVRAYVNAENVFLFSKYTNYDPENTTYNATAYSPTATAATTTAFPTGAFLGVDYGSYPVPRVITIGIKADF</sequence>
<keyword evidence="9 10" id="KW-0998">Cell outer membrane</keyword>
<keyword evidence="4" id="KW-0410">Iron transport</keyword>
<dbReference type="NCBIfam" id="TIGR04057">
    <property type="entry name" value="SusC_RagA_signa"/>
    <property type="match status" value="1"/>
</dbReference>
<dbReference type="SMART" id="SM00965">
    <property type="entry name" value="STN"/>
    <property type="match status" value="1"/>
</dbReference>
<feature type="domain" description="Secretin/TonB short N-terminal" evidence="12">
    <location>
        <begin position="46"/>
        <end position="97"/>
    </location>
</feature>
<name>A0A1H8AY34_9BACT</name>
<organism evidence="13 14">
    <name type="scientific">Chitinophaga rupis</name>
    <dbReference type="NCBI Taxonomy" id="573321"/>
    <lineage>
        <taxon>Bacteria</taxon>
        <taxon>Pseudomonadati</taxon>
        <taxon>Bacteroidota</taxon>
        <taxon>Chitinophagia</taxon>
        <taxon>Chitinophagales</taxon>
        <taxon>Chitinophagaceae</taxon>
        <taxon>Chitinophaga</taxon>
    </lineage>
</organism>
<dbReference type="Gene3D" id="2.40.170.20">
    <property type="entry name" value="TonB-dependent receptor, beta-barrel domain"/>
    <property type="match status" value="1"/>
</dbReference>
<dbReference type="Gene3D" id="2.60.40.1120">
    <property type="entry name" value="Carboxypeptidase-like, regulatory domain"/>
    <property type="match status" value="1"/>
</dbReference>
<dbReference type="Gene3D" id="3.55.50.30">
    <property type="match status" value="1"/>
</dbReference>
<dbReference type="PROSITE" id="PS52016">
    <property type="entry name" value="TONB_DEPENDENT_REC_3"/>
    <property type="match status" value="1"/>
</dbReference>
<accession>A0A1H8AY34</accession>
<proteinExistence type="inferred from homology"/>
<keyword evidence="8 10" id="KW-0472">Membrane</keyword>
<dbReference type="Pfam" id="PF07660">
    <property type="entry name" value="STN"/>
    <property type="match status" value="1"/>
</dbReference>
<evidence type="ECO:0000256" key="10">
    <source>
        <dbReference type="PROSITE-ProRule" id="PRU01360"/>
    </source>
</evidence>
<evidence type="ECO:0000313" key="14">
    <source>
        <dbReference type="Proteomes" id="UP000198984"/>
    </source>
</evidence>
<dbReference type="InterPro" id="IPR000531">
    <property type="entry name" value="Beta-barrel_TonB"/>
</dbReference>
<keyword evidence="5 10" id="KW-0812">Transmembrane</keyword>
<evidence type="ECO:0000256" key="6">
    <source>
        <dbReference type="ARBA" id="ARBA00023004"/>
    </source>
</evidence>
<keyword evidence="3 10" id="KW-1134">Transmembrane beta strand</keyword>
<dbReference type="SUPFAM" id="SSF56935">
    <property type="entry name" value="Porins"/>
    <property type="match status" value="1"/>
</dbReference>
<evidence type="ECO:0000256" key="7">
    <source>
        <dbReference type="ARBA" id="ARBA00023077"/>
    </source>
</evidence>
<dbReference type="InterPro" id="IPR036942">
    <property type="entry name" value="Beta-barrel_TonB_sf"/>
</dbReference>
<dbReference type="InterPro" id="IPR039426">
    <property type="entry name" value="TonB-dep_rcpt-like"/>
</dbReference>
<protein>
    <submittedName>
        <fullName evidence="13">TonB-linked outer membrane protein, SusC/RagA family</fullName>
    </submittedName>
</protein>
<dbReference type="RefSeq" id="WP_089917305.1">
    <property type="nucleotide sequence ID" value="NZ_FOBB01000006.1"/>
</dbReference>
<dbReference type="Proteomes" id="UP000198984">
    <property type="component" value="Unassembled WGS sequence"/>
</dbReference>
<dbReference type="NCBIfam" id="TIGR04056">
    <property type="entry name" value="OMP_RagA_SusC"/>
    <property type="match status" value="1"/>
</dbReference>
<evidence type="ECO:0000256" key="9">
    <source>
        <dbReference type="ARBA" id="ARBA00023237"/>
    </source>
</evidence>
<dbReference type="STRING" id="573321.SAMN04488505_10661"/>
<dbReference type="Pfam" id="PF13715">
    <property type="entry name" value="CarbopepD_reg_2"/>
    <property type="match status" value="1"/>
</dbReference>
<evidence type="ECO:0000259" key="12">
    <source>
        <dbReference type="SMART" id="SM00965"/>
    </source>
</evidence>
<evidence type="ECO:0000256" key="8">
    <source>
        <dbReference type="ARBA" id="ARBA00023136"/>
    </source>
</evidence>
<keyword evidence="2 10" id="KW-0813">Transport</keyword>
<comment type="similarity">
    <text evidence="10 11">Belongs to the TonB-dependent receptor family.</text>
</comment>
<dbReference type="OrthoDB" id="9768177at2"/>
<keyword evidence="14" id="KW-1185">Reference proteome</keyword>
<dbReference type="Pfam" id="PF07715">
    <property type="entry name" value="Plug"/>
    <property type="match status" value="1"/>
</dbReference>
<dbReference type="GO" id="GO:0009279">
    <property type="term" value="C:cell outer membrane"/>
    <property type="evidence" value="ECO:0007669"/>
    <property type="project" value="UniProtKB-SubCell"/>
</dbReference>
<dbReference type="GO" id="GO:0006826">
    <property type="term" value="P:iron ion transport"/>
    <property type="evidence" value="ECO:0007669"/>
    <property type="project" value="UniProtKB-KW"/>
</dbReference>
<dbReference type="Pfam" id="PF00593">
    <property type="entry name" value="TonB_dep_Rec_b-barrel"/>
    <property type="match status" value="1"/>
</dbReference>
<evidence type="ECO:0000256" key="5">
    <source>
        <dbReference type="ARBA" id="ARBA00022692"/>
    </source>
</evidence>
<evidence type="ECO:0000256" key="1">
    <source>
        <dbReference type="ARBA" id="ARBA00004571"/>
    </source>
</evidence>
<comment type="subcellular location">
    <subcellularLocation>
        <location evidence="1 10">Cell outer membrane</location>
        <topology evidence="1 10">Multi-pass membrane protein</topology>
    </subcellularLocation>
</comment>
<keyword evidence="7 11" id="KW-0798">TonB box</keyword>
<gene>
    <name evidence="13" type="ORF">SAMN04488505_10661</name>
</gene>
<keyword evidence="4" id="KW-0406">Ion transport</keyword>
<keyword evidence="6" id="KW-0408">Iron</keyword>
<dbReference type="AlphaFoldDB" id="A0A1H8AY34"/>
<reference evidence="13 14" key="1">
    <citation type="submission" date="2016-10" db="EMBL/GenBank/DDBJ databases">
        <authorList>
            <person name="de Groot N.N."/>
        </authorList>
    </citation>
    <scope>NUCLEOTIDE SEQUENCE [LARGE SCALE GENOMIC DNA]</scope>
    <source>
        <strain evidence="13 14">DSM 21039</strain>
    </source>
</reference>
<evidence type="ECO:0000256" key="4">
    <source>
        <dbReference type="ARBA" id="ARBA00022496"/>
    </source>
</evidence>
<dbReference type="InterPro" id="IPR008969">
    <property type="entry name" value="CarboxyPept-like_regulatory"/>
</dbReference>
<evidence type="ECO:0000256" key="11">
    <source>
        <dbReference type="RuleBase" id="RU003357"/>
    </source>
</evidence>
<evidence type="ECO:0000256" key="2">
    <source>
        <dbReference type="ARBA" id="ARBA00022448"/>
    </source>
</evidence>
<evidence type="ECO:0000256" key="3">
    <source>
        <dbReference type="ARBA" id="ARBA00022452"/>
    </source>
</evidence>
<dbReference type="InterPro" id="IPR023997">
    <property type="entry name" value="TonB-dep_OMP_SusC/RagA_CS"/>
</dbReference>
<dbReference type="InterPro" id="IPR011662">
    <property type="entry name" value="Secretin/TonB_short_N"/>
</dbReference>
<dbReference type="SUPFAM" id="SSF49464">
    <property type="entry name" value="Carboxypeptidase regulatory domain-like"/>
    <property type="match status" value="1"/>
</dbReference>
<dbReference type="InterPro" id="IPR023996">
    <property type="entry name" value="TonB-dep_OMP_SusC/RagA"/>
</dbReference>
<dbReference type="InterPro" id="IPR037066">
    <property type="entry name" value="Plug_dom_sf"/>
</dbReference>